<sequence length="430" mass="49076">MFAFLLIIVLILVTSFYELRWRKARRLIRDLEQSVEADQQLLLDSEAKLAAKIGLDKLLISVRDMMEERSRVRAKNASQMEQIQTTFRNMREGALLIDWENRIVVSNPSADRLLHEGKSLVGKRVEKFIHHPVFLDFVHQVRNSGVYGRRQIRVDLLGRTAWLEISGSAMDPLAGDAKKRLSLFLVNDITRLKRLEGIRKDFAANVSHELRTPITIIKGFAETLHESGDQLSDEQRRSFTEKVFRNTGRLHALVEDLLSLSRLESRSLELKRERCSLQGAIRDFVADFRAGQNEEVDLRLSLPEEPIEVDLDRLFFARILTNLVENAIKHGKTLTFVEILVRYDQENGLVDMVVADDGAGIPEPARDRIFQRFYRVDVGHSRMTGGTGLGLSIVRHAMFAHGGNVRVEARIPKGTQFICVFPVASNVEER</sequence>
<dbReference type="GO" id="GO:0005886">
    <property type="term" value="C:plasma membrane"/>
    <property type="evidence" value="ECO:0007669"/>
    <property type="project" value="TreeGrafter"/>
</dbReference>
<keyword evidence="5" id="KW-0418">Kinase</keyword>
<dbReference type="PROSITE" id="PS50109">
    <property type="entry name" value="HIS_KIN"/>
    <property type="match status" value="1"/>
</dbReference>
<dbReference type="PRINTS" id="PR00344">
    <property type="entry name" value="BCTRLSENSOR"/>
</dbReference>
<evidence type="ECO:0000256" key="1">
    <source>
        <dbReference type="ARBA" id="ARBA00000085"/>
    </source>
</evidence>
<evidence type="ECO:0000259" key="7">
    <source>
        <dbReference type="PROSITE" id="PS50109"/>
    </source>
</evidence>
<feature type="domain" description="Histidine kinase" evidence="7">
    <location>
        <begin position="205"/>
        <end position="425"/>
    </location>
</feature>
<dbReference type="SMART" id="SM00387">
    <property type="entry name" value="HATPase_c"/>
    <property type="match status" value="1"/>
</dbReference>
<keyword evidence="9" id="KW-1185">Reference proteome</keyword>
<dbReference type="FunFam" id="1.10.287.130:FF:000001">
    <property type="entry name" value="Two-component sensor histidine kinase"/>
    <property type="match status" value="1"/>
</dbReference>
<dbReference type="PANTHER" id="PTHR45453:SF1">
    <property type="entry name" value="PHOSPHATE REGULON SENSOR PROTEIN PHOR"/>
    <property type="match status" value="1"/>
</dbReference>
<keyword evidence="6" id="KW-0902">Two-component regulatory system</keyword>
<keyword evidence="4" id="KW-0808">Transferase</keyword>
<dbReference type="Proteomes" id="UP000525652">
    <property type="component" value="Unassembled WGS sequence"/>
</dbReference>
<evidence type="ECO:0000256" key="3">
    <source>
        <dbReference type="ARBA" id="ARBA00022553"/>
    </source>
</evidence>
<name>A0A7X1AWR9_9BACT</name>
<accession>A0A7X1AWR9</accession>
<dbReference type="InterPro" id="IPR004358">
    <property type="entry name" value="Sig_transdc_His_kin-like_C"/>
</dbReference>
<evidence type="ECO:0000256" key="5">
    <source>
        <dbReference type="ARBA" id="ARBA00022777"/>
    </source>
</evidence>
<dbReference type="EC" id="2.7.13.3" evidence="2"/>
<dbReference type="Pfam" id="PF02518">
    <property type="entry name" value="HATPase_c"/>
    <property type="match status" value="1"/>
</dbReference>
<comment type="catalytic activity">
    <reaction evidence="1">
        <text>ATP + protein L-histidine = ADP + protein N-phospho-L-histidine.</text>
        <dbReference type="EC" id="2.7.13.3"/>
    </reaction>
</comment>
<dbReference type="EMBL" id="JACHVA010000053">
    <property type="protein sequence ID" value="MBC2601435.1"/>
    <property type="molecule type" value="Genomic_DNA"/>
</dbReference>
<dbReference type="Gene3D" id="3.30.565.10">
    <property type="entry name" value="Histidine kinase-like ATPase, C-terminal domain"/>
    <property type="match status" value="1"/>
</dbReference>
<dbReference type="CDD" id="cd00082">
    <property type="entry name" value="HisKA"/>
    <property type="match status" value="1"/>
</dbReference>
<dbReference type="InterPro" id="IPR003661">
    <property type="entry name" value="HisK_dim/P_dom"/>
</dbReference>
<dbReference type="PANTHER" id="PTHR45453">
    <property type="entry name" value="PHOSPHATE REGULON SENSOR PROTEIN PHOR"/>
    <property type="match status" value="1"/>
</dbReference>
<dbReference type="SUPFAM" id="SSF55785">
    <property type="entry name" value="PYP-like sensor domain (PAS domain)"/>
    <property type="match status" value="1"/>
</dbReference>
<dbReference type="RefSeq" id="WP_185692150.1">
    <property type="nucleotide sequence ID" value="NZ_JACHVA010000053.1"/>
</dbReference>
<dbReference type="SUPFAM" id="SSF47384">
    <property type="entry name" value="Homodimeric domain of signal transducing histidine kinase"/>
    <property type="match status" value="1"/>
</dbReference>
<comment type="caution">
    <text evidence="8">The sequence shown here is derived from an EMBL/GenBank/DDBJ whole genome shotgun (WGS) entry which is preliminary data.</text>
</comment>
<dbReference type="InterPro" id="IPR036097">
    <property type="entry name" value="HisK_dim/P_sf"/>
</dbReference>
<gene>
    <name evidence="8" type="ORF">H5P30_06550</name>
</gene>
<dbReference type="CDD" id="cd00075">
    <property type="entry name" value="HATPase"/>
    <property type="match status" value="1"/>
</dbReference>
<evidence type="ECO:0000256" key="6">
    <source>
        <dbReference type="ARBA" id="ARBA00023012"/>
    </source>
</evidence>
<dbReference type="InterPro" id="IPR003594">
    <property type="entry name" value="HATPase_dom"/>
</dbReference>
<dbReference type="InterPro" id="IPR005467">
    <property type="entry name" value="His_kinase_dom"/>
</dbReference>
<reference evidence="8 9" key="1">
    <citation type="submission" date="2020-07" db="EMBL/GenBank/DDBJ databases">
        <authorList>
            <person name="Feng X."/>
        </authorList>
    </citation>
    <scope>NUCLEOTIDE SEQUENCE [LARGE SCALE GENOMIC DNA]</scope>
    <source>
        <strain evidence="8 9">JCM14086</strain>
    </source>
</reference>
<evidence type="ECO:0000313" key="8">
    <source>
        <dbReference type="EMBL" id="MBC2601435.1"/>
    </source>
</evidence>
<dbReference type="GO" id="GO:0000155">
    <property type="term" value="F:phosphorelay sensor kinase activity"/>
    <property type="evidence" value="ECO:0007669"/>
    <property type="project" value="InterPro"/>
</dbReference>
<protein>
    <recommendedName>
        <fullName evidence="2">histidine kinase</fullName>
        <ecNumber evidence="2">2.7.13.3</ecNumber>
    </recommendedName>
</protein>
<evidence type="ECO:0000256" key="2">
    <source>
        <dbReference type="ARBA" id="ARBA00012438"/>
    </source>
</evidence>
<evidence type="ECO:0000313" key="9">
    <source>
        <dbReference type="Proteomes" id="UP000525652"/>
    </source>
</evidence>
<dbReference type="SUPFAM" id="SSF55874">
    <property type="entry name" value="ATPase domain of HSP90 chaperone/DNA topoisomerase II/histidine kinase"/>
    <property type="match status" value="1"/>
</dbReference>
<dbReference type="GO" id="GO:0004721">
    <property type="term" value="F:phosphoprotein phosphatase activity"/>
    <property type="evidence" value="ECO:0007669"/>
    <property type="project" value="TreeGrafter"/>
</dbReference>
<dbReference type="InterPro" id="IPR036890">
    <property type="entry name" value="HATPase_C_sf"/>
</dbReference>
<dbReference type="Gene3D" id="1.10.287.130">
    <property type="match status" value="1"/>
</dbReference>
<dbReference type="AlphaFoldDB" id="A0A7X1AWR9"/>
<proteinExistence type="predicted"/>
<dbReference type="InterPro" id="IPR035965">
    <property type="entry name" value="PAS-like_dom_sf"/>
</dbReference>
<keyword evidence="3" id="KW-0597">Phosphoprotein</keyword>
<dbReference type="Pfam" id="PF00512">
    <property type="entry name" value="HisKA"/>
    <property type="match status" value="1"/>
</dbReference>
<dbReference type="InterPro" id="IPR050351">
    <property type="entry name" value="BphY/WalK/GraS-like"/>
</dbReference>
<dbReference type="Gene3D" id="3.30.450.20">
    <property type="entry name" value="PAS domain"/>
    <property type="match status" value="1"/>
</dbReference>
<evidence type="ECO:0000256" key="4">
    <source>
        <dbReference type="ARBA" id="ARBA00022679"/>
    </source>
</evidence>
<dbReference type="SMART" id="SM00388">
    <property type="entry name" value="HisKA"/>
    <property type="match status" value="1"/>
</dbReference>
<organism evidence="8 9">
    <name type="scientific">Puniceicoccus vermicola</name>
    <dbReference type="NCBI Taxonomy" id="388746"/>
    <lineage>
        <taxon>Bacteria</taxon>
        <taxon>Pseudomonadati</taxon>
        <taxon>Verrucomicrobiota</taxon>
        <taxon>Opitutia</taxon>
        <taxon>Puniceicoccales</taxon>
        <taxon>Puniceicoccaceae</taxon>
        <taxon>Puniceicoccus</taxon>
    </lineage>
</organism>
<dbReference type="GO" id="GO:0016036">
    <property type="term" value="P:cellular response to phosphate starvation"/>
    <property type="evidence" value="ECO:0007669"/>
    <property type="project" value="TreeGrafter"/>
</dbReference>